<reference evidence="1 2" key="1">
    <citation type="submission" date="2020-06" db="EMBL/GenBank/DDBJ databases">
        <title>Altererythrobacter lutimaris sp. nov., a marine bacterium isolated from a tidal flat.</title>
        <authorList>
            <person name="Kim D."/>
            <person name="Yoo Y."/>
            <person name="Kim J.-J."/>
        </authorList>
    </citation>
    <scope>NUCLEOTIDE SEQUENCE [LARGE SCALE GENOMIC DNA]</scope>
    <source>
        <strain evidence="1 2">JGD-16</strain>
    </source>
</reference>
<protein>
    <recommendedName>
        <fullName evidence="3">Ubiquinone biosynthesis protein</fullName>
    </recommendedName>
</protein>
<name>A0A850H842_9SPHN</name>
<dbReference type="InterPro" id="IPR007715">
    <property type="entry name" value="Coq4"/>
</dbReference>
<dbReference type="PANTHER" id="PTHR12922">
    <property type="entry name" value="UBIQUINONE BIOSYNTHESIS PROTEIN"/>
    <property type="match status" value="1"/>
</dbReference>
<evidence type="ECO:0000313" key="2">
    <source>
        <dbReference type="Proteomes" id="UP000546031"/>
    </source>
</evidence>
<dbReference type="EMBL" id="JABWTA010000001">
    <property type="protein sequence ID" value="NVE93700.1"/>
    <property type="molecule type" value="Genomic_DNA"/>
</dbReference>
<sequence>MASAAPRLIDRPLVASERQTTSFRPFKAWKHFRQLVQDKEDTEQVFHIIEAMKGKKSHKQAWDFIGSDDGQRFLRDEVDIPAMLDDHERWADCGPDSVAQHYIRFMKREGLSAAGLVKESYKWQPESERPQDLTEWYFTRLRDTHDLFHVLTGYGRDALGEAALLGFSFEQNHNLGIKFIAYAAANEIRKVTETKAPLFSAINEGRRLGKAAAKLAHMDVEQVMREDIADARKSLNIGKPVIYRECLAQLEREGHLEADLMAPQAKAERTECCAKAA</sequence>
<dbReference type="GO" id="GO:0006744">
    <property type="term" value="P:ubiquinone biosynthetic process"/>
    <property type="evidence" value="ECO:0007669"/>
    <property type="project" value="InterPro"/>
</dbReference>
<dbReference type="Proteomes" id="UP000546031">
    <property type="component" value="Unassembled WGS sequence"/>
</dbReference>
<gene>
    <name evidence="1" type="ORF">HUO12_02195</name>
</gene>
<dbReference type="RefSeq" id="WP_176272051.1">
    <property type="nucleotide sequence ID" value="NZ_JABWTA010000001.1"/>
</dbReference>
<proteinExistence type="predicted"/>
<keyword evidence="2" id="KW-1185">Reference proteome</keyword>
<organism evidence="1 2">
    <name type="scientific">Altererythrobacter lutimaris</name>
    <dbReference type="NCBI Taxonomy" id="2743979"/>
    <lineage>
        <taxon>Bacteria</taxon>
        <taxon>Pseudomonadati</taxon>
        <taxon>Pseudomonadota</taxon>
        <taxon>Alphaproteobacteria</taxon>
        <taxon>Sphingomonadales</taxon>
        <taxon>Erythrobacteraceae</taxon>
        <taxon>Altererythrobacter</taxon>
    </lineage>
</organism>
<evidence type="ECO:0008006" key="3">
    <source>
        <dbReference type="Google" id="ProtNLM"/>
    </source>
</evidence>
<dbReference type="PANTHER" id="PTHR12922:SF7">
    <property type="entry name" value="UBIQUINONE BIOSYNTHESIS PROTEIN COQ4 HOMOLOG, MITOCHONDRIAL"/>
    <property type="match status" value="1"/>
</dbReference>
<evidence type="ECO:0000313" key="1">
    <source>
        <dbReference type="EMBL" id="NVE93700.1"/>
    </source>
</evidence>
<comment type="caution">
    <text evidence="1">The sequence shown here is derived from an EMBL/GenBank/DDBJ whole genome shotgun (WGS) entry which is preliminary data.</text>
</comment>
<dbReference type="Pfam" id="PF05019">
    <property type="entry name" value="Coq4"/>
    <property type="match status" value="1"/>
</dbReference>
<dbReference type="AlphaFoldDB" id="A0A850H842"/>
<accession>A0A850H842</accession>